<gene>
    <name evidence="3" type="ORF">CLG94_04210</name>
</gene>
<proteinExistence type="inferred from homology"/>
<dbReference type="CDD" id="cd00293">
    <property type="entry name" value="USP-like"/>
    <property type="match status" value="1"/>
</dbReference>
<accession>A0A2T4TZL0</accession>
<reference evidence="3 4" key="1">
    <citation type="submission" date="2017-09" db="EMBL/GenBank/DDBJ databases">
        <title>Bloom of a denitrifying methanotroph, Candidatus Methylomirabilis limnetica, in a deep stratified lake.</title>
        <authorList>
            <person name="Graf J.S."/>
            <person name="Marchant H.K."/>
            <person name="Tienken D."/>
            <person name="Hach P.F."/>
            <person name="Brand A."/>
            <person name="Schubert C.J."/>
            <person name="Kuypers M.M."/>
            <person name="Milucka J."/>
        </authorList>
    </citation>
    <scope>NUCLEOTIDE SEQUENCE [LARGE SCALE GENOMIC DNA]</scope>
    <source>
        <strain evidence="3 4">Zug</strain>
    </source>
</reference>
<evidence type="ECO:0000313" key="3">
    <source>
        <dbReference type="EMBL" id="PTL36557.1"/>
    </source>
</evidence>
<dbReference type="Gene3D" id="3.40.50.620">
    <property type="entry name" value="HUPs"/>
    <property type="match status" value="1"/>
</dbReference>
<sequence length="157" mass="17143">MIPRYRKLLVTTDFSPLGNGAIPHAYAILAERGGTVTLCHVTEVHGPPNPLYAHYSPWSGLSGQERAELRKTLLRSLEALVPEEARVEGMVATEVRVVETPLLVHEAICQEATALEVDLIVMASHGHSGMARLLLGSVAEHVLRSADRPVLIVRSRE</sequence>
<dbReference type="OrthoDB" id="9794782at2"/>
<dbReference type="Proteomes" id="UP000241436">
    <property type="component" value="Unassembled WGS sequence"/>
</dbReference>
<name>A0A2T4TZL0_9BACT</name>
<dbReference type="AlphaFoldDB" id="A0A2T4TZL0"/>
<evidence type="ECO:0000256" key="1">
    <source>
        <dbReference type="ARBA" id="ARBA00008791"/>
    </source>
</evidence>
<dbReference type="InterPro" id="IPR006015">
    <property type="entry name" value="Universal_stress_UspA"/>
</dbReference>
<dbReference type="SUPFAM" id="SSF52402">
    <property type="entry name" value="Adenine nucleotide alpha hydrolases-like"/>
    <property type="match status" value="1"/>
</dbReference>
<reference evidence="4" key="2">
    <citation type="journal article" date="2018" name="Environ. Microbiol.">
        <title>Bloom of a denitrifying methanotroph, 'Candidatus Methylomirabilis limnetica', in a deep stratified lake.</title>
        <authorList>
            <person name="Graf J.S."/>
            <person name="Mayr M.J."/>
            <person name="Marchant H.K."/>
            <person name="Tienken D."/>
            <person name="Hach P.F."/>
            <person name="Brand A."/>
            <person name="Schubert C.J."/>
            <person name="Kuypers M.M."/>
            <person name="Milucka J."/>
        </authorList>
    </citation>
    <scope>NUCLEOTIDE SEQUENCE [LARGE SCALE GENOMIC DNA]</scope>
    <source>
        <strain evidence="4">Zug</strain>
    </source>
</reference>
<dbReference type="PANTHER" id="PTHR46268">
    <property type="entry name" value="STRESS RESPONSE PROTEIN NHAX"/>
    <property type="match status" value="1"/>
</dbReference>
<dbReference type="InterPro" id="IPR014729">
    <property type="entry name" value="Rossmann-like_a/b/a_fold"/>
</dbReference>
<evidence type="ECO:0000259" key="2">
    <source>
        <dbReference type="Pfam" id="PF00582"/>
    </source>
</evidence>
<keyword evidence="4" id="KW-1185">Reference proteome</keyword>
<dbReference type="InterPro" id="IPR006016">
    <property type="entry name" value="UspA"/>
</dbReference>
<protein>
    <recommendedName>
        <fullName evidence="2">UspA domain-containing protein</fullName>
    </recommendedName>
</protein>
<dbReference type="Pfam" id="PF00582">
    <property type="entry name" value="Usp"/>
    <property type="match status" value="1"/>
</dbReference>
<evidence type="ECO:0000313" key="4">
    <source>
        <dbReference type="Proteomes" id="UP000241436"/>
    </source>
</evidence>
<dbReference type="PANTHER" id="PTHR46268:SF6">
    <property type="entry name" value="UNIVERSAL STRESS PROTEIN UP12"/>
    <property type="match status" value="1"/>
</dbReference>
<dbReference type="PRINTS" id="PR01438">
    <property type="entry name" value="UNVRSLSTRESS"/>
</dbReference>
<dbReference type="EMBL" id="NVQC01000015">
    <property type="protein sequence ID" value="PTL36557.1"/>
    <property type="molecule type" value="Genomic_DNA"/>
</dbReference>
<organism evidence="3 4">
    <name type="scientific">Candidatus Methylomirabilis limnetica</name>
    <dbReference type="NCBI Taxonomy" id="2033718"/>
    <lineage>
        <taxon>Bacteria</taxon>
        <taxon>Candidatus Methylomirabilota</taxon>
        <taxon>Candidatus Methylomirabilia</taxon>
        <taxon>Candidatus Methylomirabilales</taxon>
        <taxon>Candidatus Methylomirabilaceae</taxon>
        <taxon>Candidatus Methylomirabilis</taxon>
    </lineage>
</organism>
<comment type="caution">
    <text evidence="3">The sequence shown here is derived from an EMBL/GenBank/DDBJ whole genome shotgun (WGS) entry which is preliminary data.</text>
</comment>
<comment type="similarity">
    <text evidence="1">Belongs to the universal stress protein A family.</text>
</comment>
<feature type="domain" description="UspA" evidence="2">
    <location>
        <begin position="5"/>
        <end position="154"/>
    </location>
</feature>
<dbReference type="RefSeq" id="WP_107561625.1">
    <property type="nucleotide sequence ID" value="NZ_NVQC01000015.1"/>
</dbReference>